<proteinExistence type="predicted"/>
<dbReference type="PANTHER" id="PTHR43377:SF1">
    <property type="entry name" value="BILIVERDIN REDUCTASE A"/>
    <property type="match status" value="1"/>
</dbReference>
<name>A0A939HFB8_9MICC</name>
<reference evidence="4" key="1">
    <citation type="submission" date="2021-03" db="EMBL/GenBank/DDBJ databases">
        <title>A new species, PO-11, isolated from a karst cave deposit.</title>
        <authorList>
            <person name="Zhaoxiaoyong W."/>
        </authorList>
    </citation>
    <scope>NUCLEOTIDE SEQUENCE</scope>
    <source>
        <strain evidence="4">PO-11</strain>
    </source>
</reference>
<dbReference type="Gene3D" id="3.30.360.10">
    <property type="entry name" value="Dihydrodipicolinate Reductase, domain 2"/>
    <property type="match status" value="1"/>
</dbReference>
<dbReference type="InterPro" id="IPR036291">
    <property type="entry name" value="NAD(P)-bd_dom_sf"/>
</dbReference>
<feature type="domain" description="GFO/IDH/MocA-like oxidoreductase" evidence="3">
    <location>
        <begin position="127"/>
        <end position="236"/>
    </location>
</feature>
<dbReference type="InterPro" id="IPR055170">
    <property type="entry name" value="GFO_IDH_MocA-like_dom"/>
</dbReference>
<evidence type="ECO:0000313" key="4">
    <source>
        <dbReference type="EMBL" id="MBO1266846.1"/>
    </source>
</evidence>
<dbReference type="PANTHER" id="PTHR43377">
    <property type="entry name" value="BILIVERDIN REDUCTASE A"/>
    <property type="match status" value="1"/>
</dbReference>
<dbReference type="GO" id="GO:0000166">
    <property type="term" value="F:nucleotide binding"/>
    <property type="evidence" value="ECO:0007669"/>
    <property type="project" value="InterPro"/>
</dbReference>
<evidence type="ECO:0000256" key="1">
    <source>
        <dbReference type="ARBA" id="ARBA00023027"/>
    </source>
</evidence>
<dbReference type="Pfam" id="PF22725">
    <property type="entry name" value="GFO_IDH_MocA_C3"/>
    <property type="match status" value="1"/>
</dbReference>
<dbReference type="InterPro" id="IPR000683">
    <property type="entry name" value="Gfo/Idh/MocA-like_OxRdtase_N"/>
</dbReference>
<evidence type="ECO:0000313" key="5">
    <source>
        <dbReference type="Proteomes" id="UP000664164"/>
    </source>
</evidence>
<dbReference type="InterPro" id="IPR051450">
    <property type="entry name" value="Gfo/Idh/MocA_Oxidoreductases"/>
</dbReference>
<feature type="domain" description="Gfo/Idh/MocA-like oxidoreductase N-terminal" evidence="2">
    <location>
        <begin position="5"/>
        <end position="118"/>
    </location>
</feature>
<dbReference type="Pfam" id="PF01408">
    <property type="entry name" value="GFO_IDH_MocA"/>
    <property type="match status" value="1"/>
</dbReference>
<evidence type="ECO:0000259" key="3">
    <source>
        <dbReference type="Pfam" id="PF22725"/>
    </source>
</evidence>
<protein>
    <submittedName>
        <fullName evidence="4">Gfo/Idh/MocA family oxidoreductase</fullName>
    </submittedName>
</protein>
<dbReference type="Gene3D" id="3.40.50.720">
    <property type="entry name" value="NAD(P)-binding Rossmann-like Domain"/>
    <property type="match status" value="1"/>
</dbReference>
<evidence type="ECO:0000259" key="2">
    <source>
        <dbReference type="Pfam" id="PF01408"/>
    </source>
</evidence>
<keyword evidence="1" id="KW-0520">NAD</keyword>
<dbReference type="SUPFAM" id="SSF51735">
    <property type="entry name" value="NAD(P)-binding Rossmann-fold domains"/>
    <property type="match status" value="1"/>
</dbReference>
<dbReference type="AlphaFoldDB" id="A0A939HFB8"/>
<gene>
    <name evidence="4" type="ORF">J1902_02415</name>
</gene>
<organism evidence="4 5">
    <name type="scientific">Arthrobacter cavernae</name>
    <dbReference type="NCBI Taxonomy" id="2817681"/>
    <lineage>
        <taxon>Bacteria</taxon>
        <taxon>Bacillati</taxon>
        <taxon>Actinomycetota</taxon>
        <taxon>Actinomycetes</taxon>
        <taxon>Micrococcales</taxon>
        <taxon>Micrococcaceae</taxon>
        <taxon>Arthrobacter</taxon>
    </lineage>
</organism>
<keyword evidence="5" id="KW-1185">Reference proteome</keyword>
<accession>A0A939HFB8</accession>
<sequence>MANLRAGLIGLGMMGRHHARVLREVEGVDLVAVADAFGDPHGVADGLSVCGSVDELIDQGIDMAVAAVPTILHEEVALKFAAAGIHCLVEKPIANDSASGRRIAAAFEAAGLVGAVGHIERFNPALQNLRARLEAGELGDVYQIQTRRQGPFPARIADVGVVKDLATHDIDLTAWLAQSRFVEVSAHTSTRSGRLHEDMVSAIGRLESGVITSHVVNWLSPFKERATVVSGERGAFVADTITADLTFIENGTFETEWDSVAAFRGVSEGSSTRFALAKREPLKMEHEAFRDAILGKSMNIVTLAEGLATLQVAEAVLESATNNTSVSLAELAI</sequence>
<comment type="caution">
    <text evidence="4">The sequence shown here is derived from an EMBL/GenBank/DDBJ whole genome shotgun (WGS) entry which is preliminary data.</text>
</comment>
<dbReference type="RefSeq" id="WP_207614669.1">
    <property type="nucleotide sequence ID" value="NZ_JAFNLL010000004.1"/>
</dbReference>
<dbReference type="Proteomes" id="UP000664164">
    <property type="component" value="Unassembled WGS sequence"/>
</dbReference>
<dbReference type="EMBL" id="JAFNLL010000004">
    <property type="protein sequence ID" value="MBO1266846.1"/>
    <property type="molecule type" value="Genomic_DNA"/>
</dbReference>
<dbReference type="SUPFAM" id="SSF55347">
    <property type="entry name" value="Glyceraldehyde-3-phosphate dehydrogenase-like, C-terminal domain"/>
    <property type="match status" value="1"/>
</dbReference>